<proteinExistence type="predicted"/>
<protein>
    <submittedName>
        <fullName evidence="2">BNR repeat-containing protein</fullName>
    </submittedName>
</protein>
<evidence type="ECO:0000313" key="3">
    <source>
        <dbReference type="Proteomes" id="UP001152876"/>
    </source>
</evidence>
<keyword evidence="3" id="KW-1185">Reference proteome</keyword>
<name>A0A9X4NPJ2_9BURK</name>
<dbReference type="EMBL" id="AOGK01000006">
    <property type="protein sequence ID" value="MDG5975263.1"/>
    <property type="molecule type" value="Genomic_DNA"/>
</dbReference>
<dbReference type="InterPro" id="IPR015943">
    <property type="entry name" value="WD40/YVTN_repeat-like_dom_sf"/>
</dbReference>
<dbReference type="Proteomes" id="UP001152876">
    <property type="component" value="Unassembled WGS sequence"/>
</dbReference>
<dbReference type="PANTHER" id="PTHR47199">
    <property type="entry name" value="PHOTOSYSTEM II STABILITY/ASSEMBLY FACTOR HCF136, CHLOROPLASTIC"/>
    <property type="match status" value="1"/>
</dbReference>
<evidence type="ECO:0000313" key="2">
    <source>
        <dbReference type="EMBL" id="MDG5975263.1"/>
    </source>
</evidence>
<accession>A0A9X4NPJ2</accession>
<dbReference type="OrthoDB" id="9767885at2"/>
<dbReference type="AlphaFoldDB" id="A0A9X4NPJ2"/>
<gene>
    <name evidence="2" type="ORF">H010_08396</name>
</gene>
<organism evidence="2 3">
    <name type="scientific">Hydrogenophaga taeniospiralis CCUG 15921</name>
    <dbReference type="NCBI Taxonomy" id="1281780"/>
    <lineage>
        <taxon>Bacteria</taxon>
        <taxon>Pseudomonadati</taxon>
        <taxon>Pseudomonadota</taxon>
        <taxon>Betaproteobacteria</taxon>
        <taxon>Burkholderiales</taxon>
        <taxon>Comamonadaceae</taxon>
        <taxon>Hydrogenophaga</taxon>
    </lineage>
</organism>
<dbReference type="SUPFAM" id="SSF110296">
    <property type="entry name" value="Oligoxyloglucan reducing end-specific cellobiohydrolase"/>
    <property type="match status" value="1"/>
</dbReference>
<sequence length="348" mass="36115">MRLSKPLAATLLVTTLAVAGPALAQTRVGDALQRPALAVKAPQRAVLLAAAQAGARLVAVGERGIVALSDDRGAHWRQAPSPVSVTLTMVRFADEQHGVAVGHGGTVLTTTDAGTSWRLRLDGRRLAELAKAAATTPAAQQDAERLLADGPDKPFLDVLQWDAKRLLAVGAYGLAFYSADGGESWAPWMDRLPNPKALHWYVARRAGDTLLLAGEQGLLARSGDGGQTFQTMNSPYKGSWFAGEIRADGQAVLAGLRGNVWRSTDGGAQWTQLASPVPATITAMAVDAKGGLLLASQAGVVLRLQGDALLPLKAPPVPMPSALLPLQDGPLLTLGVAGVVPVDAGALQ</sequence>
<reference evidence="2" key="1">
    <citation type="submission" date="2013-01" db="EMBL/GenBank/DDBJ databases">
        <title>Genome draft of Hydrogenophaga taeniospiralis 2K1.</title>
        <authorList>
            <person name="Gomila M."/>
            <person name="Lalucat J."/>
        </authorList>
    </citation>
    <scope>NUCLEOTIDE SEQUENCE</scope>
    <source>
        <strain evidence="2">CCUG 15921</strain>
    </source>
</reference>
<dbReference type="PANTHER" id="PTHR47199:SF2">
    <property type="entry name" value="PHOTOSYSTEM II STABILITY_ASSEMBLY FACTOR HCF136, CHLOROPLASTIC"/>
    <property type="match status" value="1"/>
</dbReference>
<evidence type="ECO:0000256" key="1">
    <source>
        <dbReference type="SAM" id="SignalP"/>
    </source>
</evidence>
<dbReference type="RefSeq" id="WP_157571977.1">
    <property type="nucleotide sequence ID" value="NZ_AOGK01000006.1"/>
</dbReference>
<feature type="signal peptide" evidence="1">
    <location>
        <begin position="1"/>
        <end position="24"/>
    </location>
</feature>
<comment type="caution">
    <text evidence="2">The sequence shown here is derived from an EMBL/GenBank/DDBJ whole genome shotgun (WGS) entry which is preliminary data.</text>
</comment>
<keyword evidence="1" id="KW-0732">Signal</keyword>
<feature type="chain" id="PRO_5040980656" evidence="1">
    <location>
        <begin position="25"/>
        <end position="348"/>
    </location>
</feature>
<dbReference type="Gene3D" id="2.130.10.10">
    <property type="entry name" value="YVTN repeat-like/Quinoprotein amine dehydrogenase"/>
    <property type="match status" value="2"/>
</dbReference>